<dbReference type="InterPro" id="IPR050194">
    <property type="entry name" value="Glycosyltransferase_grp1"/>
</dbReference>
<feature type="domain" description="Glycosyltransferase subfamily 4-like N-terminal" evidence="2">
    <location>
        <begin position="13"/>
        <end position="217"/>
    </location>
</feature>
<evidence type="ECO:0000313" key="3">
    <source>
        <dbReference type="EMBL" id="ALJ05578.1"/>
    </source>
</evidence>
<evidence type="ECO:0000259" key="1">
    <source>
        <dbReference type="Pfam" id="PF00534"/>
    </source>
</evidence>
<dbReference type="OrthoDB" id="9787111at2"/>
<dbReference type="Pfam" id="PF13439">
    <property type="entry name" value="Glyco_transf_4"/>
    <property type="match status" value="1"/>
</dbReference>
<proteinExistence type="predicted"/>
<dbReference type="InterPro" id="IPR001296">
    <property type="entry name" value="Glyco_trans_1"/>
</dbReference>
<dbReference type="Pfam" id="PF00534">
    <property type="entry name" value="Glycos_transf_1"/>
    <property type="match status" value="1"/>
</dbReference>
<feature type="domain" description="Glycosyl transferase family 1" evidence="1">
    <location>
        <begin position="223"/>
        <end position="363"/>
    </location>
</feature>
<dbReference type="RefSeq" id="WP_054727971.1">
    <property type="nucleotide sequence ID" value="NZ_CP012898.1"/>
</dbReference>
<dbReference type="AlphaFoldDB" id="A0A0P0D9P6"/>
<dbReference type="PANTHER" id="PTHR45947:SF13">
    <property type="entry name" value="TRANSFERASE"/>
    <property type="match status" value="1"/>
</dbReference>
<dbReference type="InterPro" id="IPR028098">
    <property type="entry name" value="Glyco_trans_4-like_N"/>
</dbReference>
<reference evidence="3 4" key="1">
    <citation type="submission" date="2015-10" db="EMBL/GenBank/DDBJ databases">
        <authorList>
            <person name="Gilbert D.G."/>
        </authorList>
    </citation>
    <scope>NUCLEOTIDE SEQUENCE [LARGE SCALE GENOMIC DNA]</scope>
    <source>
        <strain evidence="4">HZ-22</strain>
    </source>
</reference>
<dbReference type="Gene3D" id="3.40.50.2000">
    <property type="entry name" value="Glycogen Phosphorylase B"/>
    <property type="match status" value="2"/>
</dbReference>
<sequence>MKILQINKYLKVVGGAETYMFQLSQALQDQGIEVKFWGMEDSDNIIQDFPGLQATNINYANQSVKSKISTTLDTVYSKKNKKKMAMVLDLYKPDIVHLHNYNFQLTPSILIEIKKRGIKVVQTIHDSQMVCPYHRLYNFQRNEVCTKCVTGSFVNCIKDRCFDGSLLKSTLGAAESFFYHSQGYYDKYIDTFISPSNFLAGMIRQKISKEIEIIPNFTKSQPKDLSNSTFENYYLYYGRISDEKGVLELIEIFKKTQLKLLIIGKGPTEEQVKSKVKNISNIHYKGAKYDKDLFDIVKKAKYVVQSSKWFENCPMTIIESFSLGVPVIGSNHSGFKDLIDDGKTGFLINFNNKLNAVSRLLEIDKISVLELKENVNNYYTHNLSEEVHLKKISLIYNSLLQK</sequence>
<dbReference type="EMBL" id="CP012898">
    <property type="protein sequence ID" value="ALJ05578.1"/>
    <property type="molecule type" value="Genomic_DNA"/>
</dbReference>
<protein>
    <recommendedName>
        <fullName evidence="5">Glycosyl transferase family 1</fullName>
    </recommendedName>
</protein>
<dbReference type="STRING" id="1736674.APS56_10785"/>
<evidence type="ECO:0000259" key="2">
    <source>
        <dbReference type="Pfam" id="PF13439"/>
    </source>
</evidence>
<gene>
    <name evidence="3" type="ORF">APS56_10785</name>
</gene>
<name>A0A0P0D9P6_9FLAO</name>
<dbReference type="Proteomes" id="UP000057981">
    <property type="component" value="Chromosome"/>
</dbReference>
<dbReference type="SUPFAM" id="SSF53756">
    <property type="entry name" value="UDP-Glycosyltransferase/glycogen phosphorylase"/>
    <property type="match status" value="1"/>
</dbReference>
<dbReference type="GO" id="GO:0016757">
    <property type="term" value="F:glycosyltransferase activity"/>
    <property type="evidence" value="ECO:0007669"/>
    <property type="project" value="InterPro"/>
</dbReference>
<dbReference type="PANTHER" id="PTHR45947">
    <property type="entry name" value="SULFOQUINOVOSYL TRANSFERASE SQD2"/>
    <property type="match status" value="1"/>
</dbReference>
<dbReference type="CDD" id="cd03801">
    <property type="entry name" value="GT4_PimA-like"/>
    <property type="match status" value="1"/>
</dbReference>
<keyword evidence="4" id="KW-1185">Reference proteome</keyword>
<evidence type="ECO:0008006" key="5">
    <source>
        <dbReference type="Google" id="ProtNLM"/>
    </source>
</evidence>
<dbReference type="KEGG" id="ahz:APS56_10785"/>
<organism evidence="3 4">
    <name type="scientific">Pseudalgibacter alginicilyticus</name>
    <dbReference type="NCBI Taxonomy" id="1736674"/>
    <lineage>
        <taxon>Bacteria</taxon>
        <taxon>Pseudomonadati</taxon>
        <taxon>Bacteroidota</taxon>
        <taxon>Flavobacteriia</taxon>
        <taxon>Flavobacteriales</taxon>
        <taxon>Flavobacteriaceae</taxon>
        <taxon>Pseudalgibacter</taxon>
    </lineage>
</organism>
<evidence type="ECO:0000313" key="4">
    <source>
        <dbReference type="Proteomes" id="UP000057981"/>
    </source>
</evidence>
<accession>A0A0P0D9P6</accession>